<feature type="compositionally biased region" description="Low complexity" evidence="4">
    <location>
        <begin position="19"/>
        <end position="32"/>
    </location>
</feature>
<name>A0ABR1NYT2_DIAER</name>
<gene>
    <name evidence="5" type="ORF">SLS63_009756</name>
</gene>
<dbReference type="PANTHER" id="PTHR41237:SF1">
    <property type="entry name" value="SMALL RIBOSOMAL SUBUNIT PROTEIN BS21M"/>
    <property type="match status" value="1"/>
</dbReference>
<dbReference type="PANTHER" id="PTHR41237">
    <property type="entry name" value="37S RIBOSOMAL PROTEIN MRP21, MITOCHONDRIAL"/>
    <property type="match status" value="1"/>
</dbReference>
<evidence type="ECO:0000256" key="2">
    <source>
        <dbReference type="ARBA" id="ARBA00022980"/>
    </source>
</evidence>
<evidence type="ECO:0008006" key="7">
    <source>
        <dbReference type="Google" id="ProtNLM"/>
    </source>
</evidence>
<dbReference type="Proteomes" id="UP001430848">
    <property type="component" value="Unassembled WGS sequence"/>
</dbReference>
<evidence type="ECO:0000256" key="1">
    <source>
        <dbReference type="ARBA" id="ARBA00006640"/>
    </source>
</evidence>
<evidence type="ECO:0000313" key="5">
    <source>
        <dbReference type="EMBL" id="KAK7720538.1"/>
    </source>
</evidence>
<comment type="caution">
    <text evidence="5">The sequence shown here is derived from an EMBL/GenBank/DDBJ whole genome shotgun (WGS) entry which is preliminary data.</text>
</comment>
<dbReference type="EMBL" id="JAKNSF020000074">
    <property type="protein sequence ID" value="KAK7720538.1"/>
    <property type="molecule type" value="Genomic_DNA"/>
</dbReference>
<dbReference type="Pfam" id="PF01165">
    <property type="entry name" value="Ribosomal_S21"/>
    <property type="match status" value="1"/>
</dbReference>
<accession>A0ABR1NYT2</accession>
<evidence type="ECO:0000256" key="4">
    <source>
        <dbReference type="SAM" id="MobiDB-lite"/>
    </source>
</evidence>
<feature type="region of interest" description="Disordered" evidence="4">
    <location>
        <begin position="1"/>
        <end position="40"/>
    </location>
</feature>
<keyword evidence="2" id="KW-0689">Ribosomal protein</keyword>
<dbReference type="InterPro" id="IPR001911">
    <property type="entry name" value="Ribosomal_bS21"/>
</dbReference>
<feature type="compositionally biased region" description="Polar residues" evidence="4">
    <location>
        <begin position="1"/>
        <end position="10"/>
    </location>
</feature>
<proteinExistence type="inferred from homology"/>
<keyword evidence="6" id="KW-1185">Reference proteome</keyword>
<evidence type="ECO:0000313" key="6">
    <source>
        <dbReference type="Proteomes" id="UP001430848"/>
    </source>
</evidence>
<organism evidence="5 6">
    <name type="scientific">Diaporthe eres</name>
    <name type="common">Phomopsis oblonga</name>
    <dbReference type="NCBI Taxonomy" id="83184"/>
    <lineage>
        <taxon>Eukaryota</taxon>
        <taxon>Fungi</taxon>
        <taxon>Dikarya</taxon>
        <taxon>Ascomycota</taxon>
        <taxon>Pezizomycotina</taxon>
        <taxon>Sordariomycetes</taxon>
        <taxon>Sordariomycetidae</taxon>
        <taxon>Diaporthales</taxon>
        <taxon>Diaporthaceae</taxon>
        <taxon>Diaporthe</taxon>
        <taxon>Diaporthe eres species complex</taxon>
    </lineage>
</organism>
<reference evidence="5 6" key="1">
    <citation type="submission" date="2024-02" db="EMBL/GenBank/DDBJ databases">
        <title>De novo assembly and annotation of 12 fungi associated with fruit tree decline syndrome in Ontario, Canada.</title>
        <authorList>
            <person name="Sulman M."/>
            <person name="Ellouze W."/>
            <person name="Ilyukhin E."/>
        </authorList>
    </citation>
    <scope>NUCLEOTIDE SEQUENCE [LARGE SCALE GENOMIC DNA]</scope>
    <source>
        <strain evidence="5 6">M169</strain>
    </source>
</reference>
<sequence>MQDPTTSSGMASLLKPRNSAPLTSPSSPTSTSGTFDDTLRMPWAAPTTTGLRRAQANRAANDASRPGILETLSDLNLVSPNSDDLSRVPGMLQESASDIKYRLRPSVGRTVHLDSRVDLARGLGLLNTRVRVNKIAQDVSKQRFHERPGLKRKRLRSERWRARFKDGFKATCSRVQDLARQGW</sequence>
<comment type="similarity">
    <text evidence="1">Belongs to the bacterial ribosomal protein bS21 family.</text>
</comment>
<protein>
    <recommendedName>
        <fullName evidence="7">Ribosomal protein S21</fullName>
    </recommendedName>
</protein>
<keyword evidence="3" id="KW-0687">Ribonucleoprotein</keyword>
<dbReference type="InterPro" id="IPR052837">
    <property type="entry name" value="Mitoribosomal_bS21"/>
</dbReference>
<evidence type="ECO:0000256" key="3">
    <source>
        <dbReference type="ARBA" id="ARBA00023274"/>
    </source>
</evidence>